<comment type="caution">
    <text evidence="1">The sequence shown here is derived from an EMBL/GenBank/DDBJ whole genome shotgun (WGS) entry which is preliminary data.</text>
</comment>
<protein>
    <submittedName>
        <fullName evidence="1">Diiron oxygenase</fullName>
    </submittedName>
</protein>
<dbReference type="RefSeq" id="WP_273892694.1">
    <property type="nucleotide sequence ID" value="NZ_JAMDGP010000013.1"/>
</dbReference>
<dbReference type="Gene3D" id="1.10.620.20">
    <property type="entry name" value="Ribonucleotide Reductase, subunit A"/>
    <property type="match status" value="1"/>
</dbReference>
<dbReference type="InterPro" id="IPR012348">
    <property type="entry name" value="RNR-like"/>
</dbReference>
<evidence type="ECO:0000313" key="1">
    <source>
        <dbReference type="EMBL" id="MDD1013924.1"/>
    </source>
</evidence>
<dbReference type="EMBL" id="JAMDGZ010000019">
    <property type="protein sequence ID" value="MDD1013924.1"/>
    <property type="molecule type" value="Genomic_DNA"/>
</dbReference>
<reference evidence="1 2" key="1">
    <citation type="submission" date="2022-05" db="EMBL/GenBank/DDBJ databases">
        <title>Novel Pseudomonas spp. Isolated from a Rainbow Trout Aquaculture Facility.</title>
        <authorList>
            <person name="Testerman T."/>
            <person name="Graf J."/>
        </authorList>
    </citation>
    <scope>NUCLEOTIDE SEQUENCE [LARGE SCALE GENOMIC DNA]</scope>
    <source>
        <strain evidence="1 2">ID1025</strain>
    </source>
</reference>
<dbReference type="InterPro" id="IPR025859">
    <property type="entry name" value="AurF/CmlI"/>
</dbReference>
<accession>A0ABT5P7C5</accession>
<name>A0ABT5P7C5_9PSED</name>
<dbReference type="Proteomes" id="UP001148184">
    <property type="component" value="Unassembled WGS sequence"/>
</dbReference>
<dbReference type="Pfam" id="PF11583">
    <property type="entry name" value="AurF"/>
    <property type="match status" value="1"/>
</dbReference>
<keyword evidence="2" id="KW-1185">Reference proteome</keyword>
<gene>
    <name evidence="1" type="ORF">M5G17_09555</name>
</gene>
<organism evidence="1 2">
    <name type="scientific">Pseudomonas rubra</name>
    <dbReference type="NCBI Taxonomy" id="2942627"/>
    <lineage>
        <taxon>Bacteria</taxon>
        <taxon>Pseudomonadati</taxon>
        <taxon>Pseudomonadota</taxon>
        <taxon>Gammaproteobacteria</taxon>
        <taxon>Pseudomonadales</taxon>
        <taxon>Pseudomonadaceae</taxon>
        <taxon>Pseudomonas</taxon>
    </lineage>
</organism>
<sequence length="315" mass="36360">MTQDPLSPRTSNTFKHWDIESSVRSRPNRYLLTQEAIQSSTTKNWFPPIMLPFLRHPAISVMPDHSIKYLQAHYLVHFLDYTTTLEHTIVNRAVENIVHDRMGITFNKNVRDAGLKIYTDEGYHAQYSAVLAEQVANHFTLARMSSARISKLNDLLRSADQKHLPLVQFLVGFVSETVIATELLDLTRHKLITPVHHAFRDHLHDEARHAQYFSECFVSVWQHLPTAEKLLAVDYIIEILDVFCQFDEPWLSISLMSCPTPPVYPHEIINESRKWATERRKLSALGTLEAIKRTDLLNTTAFKKSFVQQGLIDEC</sequence>
<proteinExistence type="predicted"/>
<evidence type="ECO:0000313" key="2">
    <source>
        <dbReference type="Proteomes" id="UP001148184"/>
    </source>
</evidence>